<keyword evidence="3" id="KW-0689">Ribosomal protein</keyword>
<sequence length="126" mass="13932">MLLQFLEEAKLDRVGCFPYSAIEGAKANQLANQVDEELKIERAERLMDLQARISADKLAAKIGSHMTVLVDGIEEDGTVLARSYADAPEIDGEVLIEHSEGLQTGDFVEVEITHASEHDLWGKLRP</sequence>
<dbReference type="AlphaFoldDB" id="A0A3B0ZAI5"/>
<dbReference type="GO" id="GO:0051539">
    <property type="term" value="F:4 iron, 4 sulfur cluster binding"/>
    <property type="evidence" value="ECO:0007669"/>
    <property type="project" value="InterPro"/>
</dbReference>
<dbReference type="InterPro" id="IPR058240">
    <property type="entry name" value="rSAM_sf"/>
</dbReference>
<dbReference type="Gene3D" id="3.30.750.200">
    <property type="match status" value="1"/>
</dbReference>
<keyword evidence="1" id="KW-0963">Cytoplasm</keyword>
<dbReference type="EC" id="2.8.4.4" evidence="3"/>
<evidence type="ECO:0000313" key="3">
    <source>
        <dbReference type="EMBL" id="VAW85213.1"/>
    </source>
</evidence>
<keyword evidence="3" id="KW-0808">Transferase</keyword>
<dbReference type="GO" id="GO:0005829">
    <property type="term" value="C:cytosol"/>
    <property type="evidence" value="ECO:0007669"/>
    <property type="project" value="TreeGrafter"/>
</dbReference>
<dbReference type="PANTHER" id="PTHR43837">
    <property type="entry name" value="RIBOSOMAL PROTEIN S12 METHYLTHIOTRANSFERASE RIMO"/>
    <property type="match status" value="1"/>
</dbReference>
<name>A0A3B0ZAI5_9ZZZZ</name>
<dbReference type="FunFam" id="2.40.50.140:FF:000210">
    <property type="entry name" value="Ribosomal protein S12 methylthiotransferase RimO"/>
    <property type="match status" value="1"/>
</dbReference>
<dbReference type="GO" id="GO:0103039">
    <property type="term" value="F:protein methylthiotransferase activity"/>
    <property type="evidence" value="ECO:0007669"/>
    <property type="project" value="UniProtKB-EC"/>
</dbReference>
<gene>
    <name evidence="3" type="ORF">MNBD_GAMMA18-909</name>
</gene>
<dbReference type="SUPFAM" id="SSF102114">
    <property type="entry name" value="Radical SAM enzymes"/>
    <property type="match status" value="1"/>
</dbReference>
<evidence type="ECO:0000259" key="2">
    <source>
        <dbReference type="PROSITE" id="PS50926"/>
    </source>
</evidence>
<dbReference type="InterPro" id="IPR002792">
    <property type="entry name" value="TRAM_dom"/>
</dbReference>
<dbReference type="GO" id="GO:0035599">
    <property type="term" value="F:aspartic acid methylthiotransferase activity"/>
    <property type="evidence" value="ECO:0007669"/>
    <property type="project" value="TreeGrafter"/>
</dbReference>
<dbReference type="Pfam" id="PF18693">
    <property type="entry name" value="TRAM_2"/>
    <property type="match status" value="1"/>
</dbReference>
<dbReference type="Gene3D" id="2.40.50.140">
    <property type="entry name" value="Nucleic acid-binding proteins"/>
    <property type="match status" value="1"/>
</dbReference>
<keyword evidence="3" id="KW-0687">Ribonucleoprotein</keyword>
<protein>
    <submittedName>
        <fullName evidence="3">Ribosomal protein S12p Asp88 (E. coli) methylthiotransferase</fullName>
        <ecNumber evidence="3">2.8.4.4</ecNumber>
    </submittedName>
</protein>
<dbReference type="InterPro" id="IPR005840">
    <property type="entry name" value="Ribosomal_uS12_MeSTrfase_RimO"/>
</dbReference>
<organism evidence="3">
    <name type="scientific">hydrothermal vent metagenome</name>
    <dbReference type="NCBI Taxonomy" id="652676"/>
    <lineage>
        <taxon>unclassified sequences</taxon>
        <taxon>metagenomes</taxon>
        <taxon>ecological metagenomes</taxon>
    </lineage>
</organism>
<evidence type="ECO:0000256" key="1">
    <source>
        <dbReference type="ARBA" id="ARBA00022490"/>
    </source>
</evidence>
<dbReference type="PROSITE" id="PS50926">
    <property type="entry name" value="TRAM"/>
    <property type="match status" value="1"/>
</dbReference>
<reference evidence="3" key="1">
    <citation type="submission" date="2018-06" db="EMBL/GenBank/DDBJ databases">
        <authorList>
            <person name="Zhirakovskaya E."/>
        </authorList>
    </citation>
    <scope>NUCLEOTIDE SEQUENCE</scope>
</reference>
<dbReference type="EMBL" id="UOFP01000085">
    <property type="protein sequence ID" value="VAW85213.1"/>
    <property type="molecule type" value="Genomic_DNA"/>
</dbReference>
<dbReference type="InterPro" id="IPR012340">
    <property type="entry name" value="NA-bd_OB-fold"/>
</dbReference>
<feature type="domain" description="TRAM" evidence="2">
    <location>
        <begin position="59"/>
        <end position="126"/>
    </location>
</feature>
<dbReference type="GO" id="GO:0005840">
    <property type="term" value="C:ribosome"/>
    <property type="evidence" value="ECO:0007669"/>
    <property type="project" value="UniProtKB-KW"/>
</dbReference>
<dbReference type="PANTHER" id="PTHR43837:SF1">
    <property type="entry name" value="RIBOSOMAL PROTEIN US12 METHYLTHIOTRANSFERASE RIMO"/>
    <property type="match status" value="1"/>
</dbReference>
<proteinExistence type="predicted"/>
<accession>A0A3B0ZAI5</accession>